<gene>
    <name evidence="1" type="ORF">AAJ76_2000175239</name>
</gene>
<name>A0A0F9WJ88_9MICR</name>
<accession>A0A0F9WJ88</accession>
<reference evidence="1 2" key="1">
    <citation type="journal article" date="2015" name="Environ. Microbiol.">
        <title>Genome analyses suggest the presence of polyploidy and recent human-driven expansions in eight global populations of the honeybee pathogen Nosema ceranae.</title>
        <authorList>
            <person name="Pelin A."/>
            <person name="Selman M."/>
            <person name="Aris-Brosou S."/>
            <person name="Farinelli L."/>
            <person name="Corradi N."/>
        </authorList>
    </citation>
    <scope>NUCLEOTIDE SEQUENCE [LARGE SCALE GENOMIC DNA]</scope>
    <source>
        <strain evidence="1 2">PA08 1199</strain>
    </source>
</reference>
<keyword evidence="2" id="KW-1185">Reference proteome</keyword>
<dbReference type="AlphaFoldDB" id="A0A0F9WJ88"/>
<evidence type="ECO:0000313" key="1">
    <source>
        <dbReference type="EMBL" id="KKO76605.1"/>
    </source>
</evidence>
<organism evidence="1 2">
    <name type="scientific">Vairimorpha ceranae</name>
    <dbReference type="NCBI Taxonomy" id="40302"/>
    <lineage>
        <taxon>Eukaryota</taxon>
        <taxon>Fungi</taxon>
        <taxon>Fungi incertae sedis</taxon>
        <taxon>Microsporidia</taxon>
        <taxon>Nosematidae</taxon>
        <taxon>Vairimorpha</taxon>
    </lineage>
</organism>
<dbReference type="VEuPathDB" id="MicrosporidiaDB:AAJ76_2000175239"/>
<evidence type="ECO:0000313" key="2">
    <source>
        <dbReference type="Proteomes" id="UP000034350"/>
    </source>
</evidence>
<dbReference type="Proteomes" id="UP000034350">
    <property type="component" value="Unassembled WGS sequence"/>
</dbReference>
<proteinExistence type="predicted"/>
<dbReference type="EMBL" id="JPQZ01000002">
    <property type="protein sequence ID" value="KKO76605.1"/>
    <property type="molecule type" value="Genomic_DNA"/>
</dbReference>
<comment type="caution">
    <text evidence="1">The sequence shown here is derived from an EMBL/GenBank/DDBJ whole genome shotgun (WGS) entry which is preliminary data.</text>
</comment>
<dbReference type="VEuPathDB" id="MicrosporidiaDB:G9O61_00g001080"/>
<dbReference type="RefSeq" id="XP_024332347.1">
    <property type="nucleotide sequence ID" value="XM_024474471.1"/>
</dbReference>
<protein>
    <submittedName>
        <fullName evidence="1">Uncharacterized protein</fullName>
    </submittedName>
</protein>
<sequence length="108" mass="12653">MLQFVIISLFKYYTLCSISNHSIEIATVDALRPLATVETNIKNTTAYNEKKKIIKMWVSSVIKNEKKLNEQYKTRKNRELSKKFYLDSCEELGITEEDSKMISFFLSQ</sequence>
<dbReference type="GeneID" id="36319394"/>